<feature type="non-terminal residue" evidence="1">
    <location>
        <position position="157"/>
    </location>
</feature>
<keyword evidence="2" id="KW-1185">Reference proteome</keyword>
<evidence type="ECO:0000313" key="2">
    <source>
        <dbReference type="Proteomes" id="UP001303285"/>
    </source>
</evidence>
<keyword evidence="1" id="KW-0067">ATP-binding</keyword>
<protein>
    <submittedName>
        <fullName evidence="1">ATP-binding protein</fullName>
    </submittedName>
</protein>
<reference evidence="1 2" key="1">
    <citation type="submission" date="2023-12" db="EMBL/GenBank/DDBJ databases">
        <title>Baltic Sea Cyanobacteria.</title>
        <authorList>
            <person name="Delbaje E."/>
            <person name="Fewer D.P."/>
            <person name="Shishido T.K."/>
        </authorList>
    </citation>
    <scope>NUCLEOTIDE SEQUENCE [LARGE SCALE GENOMIC DNA]</scope>
    <source>
        <strain evidence="1 2">UHCC 0060</strain>
    </source>
</reference>
<keyword evidence="1" id="KW-0547">Nucleotide-binding</keyword>
<dbReference type="Proteomes" id="UP001303285">
    <property type="component" value="Unassembled WGS sequence"/>
</dbReference>
<dbReference type="GO" id="GO:0005524">
    <property type="term" value="F:ATP binding"/>
    <property type="evidence" value="ECO:0007669"/>
    <property type="project" value="UniProtKB-KW"/>
</dbReference>
<sequence>MLPRYLPDGVYFLLSRRPFLRERSGLLIEAPSQCLDLADHPEENGRDVQAYIQGNLTPLTPLPYEGRGGKDDENDPRCVFPFEGMGGQENYSPLVAGEELGEGSNLKSWLSNHHITEREFCDRLTTSSENNFMYLTQIMGAITDNLYSEPLHKTYSN</sequence>
<dbReference type="EMBL" id="JAYGHK010000154">
    <property type="protein sequence ID" value="MEA5610898.1"/>
    <property type="molecule type" value="Genomic_DNA"/>
</dbReference>
<name>A0ABU5UX54_NODSP</name>
<evidence type="ECO:0000313" key="1">
    <source>
        <dbReference type="EMBL" id="MEA5610898.1"/>
    </source>
</evidence>
<organism evidence="1 2">
    <name type="scientific">Nodularia spumigena UHCC 0060</name>
    <dbReference type="NCBI Taxonomy" id="3110300"/>
    <lineage>
        <taxon>Bacteria</taxon>
        <taxon>Bacillati</taxon>
        <taxon>Cyanobacteriota</taxon>
        <taxon>Cyanophyceae</taxon>
        <taxon>Nostocales</taxon>
        <taxon>Nodulariaceae</taxon>
        <taxon>Nodularia</taxon>
    </lineage>
</organism>
<accession>A0ABU5UX54</accession>
<proteinExistence type="predicted"/>
<comment type="caution">
    <text evidence="1">The sequence shown here is derived from an EMBL/GenBank/DDBJ whole genome shotgun (WGS) entry which is preliminary data.</text>
</comment>
<gene>
    <name evidence="1" type="ORF">VB695_23025</name>
</gene>